<evidence type="ECO:0000313" key="2">
    <source>
        <dbReference type="EMBL" id="CAH3046754.1"/>
    </source>
</evidence>
<feature type="region of interest" description="Disordered" evidence="1">
    <location>
        <begin position="116"/>
        <end position="143"/>
    </location>
</feature>
<dbReference type="EMBL" id="CALNXJ010000008">
    <property type="protein sequence ID" value="CAH3046754.1"/>
    <property type="molecule type" value="Genomic_DNA"/>
</dbReference>
<evidence type="ECO:0000256" key="1">
    <source>
        <dbReference type="SAM" id="MobiDB-lite"/>
    </source>
</evidence>
<gene>
    <name evidence="2" type="ORF">PMEA_00033444</name>
</gene>
<feature type="compositionally biased region" description="Basic and acidic residues" evidence="1">
    <location>
        <begin position="125"/>
        <end position="135"/>
    </location>
</feature>
<comment type="caution">
    <text evidence="2">The sequence shown here is derived from an EMBL/GenBank/DDBJ whole genome shotgun (WGS) entry which is preliminary data.</text>
</comment>
<protein>
    <submittedName>
        <fullName evidence="2">Uncharacterized protein</fullName>
    </submittedName>
</protein>
<dbReference type="AlphaFoldDB" id="A0AAU9W3S2"/>
<evidence type="ECO:0000313" key="3">
    <source>
        <dbReference type="Proteomes" id="UP001159428"/>
    </source>
</evidence>
<sequence>MESKDGSKTPSKIGKENIETWTSQQIEYLHRRRATFKGAITKNSKKAKDIISKKGSRTLSEEEDIADSVREYLESRVDKLPLVIGEFSDAVSELDDMESRNPQKFVELLSKSAQSKRNKSAPKFSNKDYDSVEKGSEEDELDKDKLNSKDFDRLFKGIKKPALTVFSGDKDFYHDWRAQFEIFANRMKVPAKTKMMMLKNSLSGEPSRDTHLDNIKLPWRNLSRST</sequence>
<name>A0AAU9W3S2_9CNID</name>
<organism evidence="2 3">
    <name type="scientific">Pocillopora meandrina</name>
    <dbReference type="NCBI Taxonomy" id="46732"/>
    <lineage>
        <taxon>Eukaryota</taxon>
        <taxon>Metazoa</taxon>
        <taxon>Cnidaria</taxon>
        <taxon>Anthozoa</taxon>
        <taxon>Hexacorallia</taxon>
        <taxon>Scleractinia</taxon>
        <taxon>Astrocoeniina</taxon>
        <taxon>Pocilloporidae</taxon>
        <taxon>Pocillopora</taxon>
    </lineage>
</organism>
<dbReference type="Proteomes" id="UP001159428">
    <property type="component" value="Unassembled WGS sequence"/>
</dbReference>
<keyword evidence="3" id="KW-1185">Reference proteome</keyword>
<proteinExistence type="predicted"/>
<reference evidence="2 3" key="1">
    <citation type="submission" date="2022-05" db="EMBL/GenBank/DDBJ databases">
        <authorList>
            <consortium name="Genoscope - CEA"/>
            <person name="William W."/>
        </authorList>
    </citation>
    <scope>NUCLEOTIDE SEQUENCE [LARGE SCALE GENOMIC DNA]</scope>
</reference>
<accession>A0AAU9W3S2</accession>